<organism evidence="2 3">
    <name type="scientific">Botrimarina hoheduenensis</name>
    <dbReference type="NCBI Taxonomy" id="2528000"/>
    <lineage>
        <taxon>Bacteria</taxon>
        <taxon>Pseudomonadati</taxon>
        <taxon>Planctomycetota</taxon>
        <taxon>Planctomycetia</taxon>
        <taxon>Pirellulales</taxon>
        <taxon>Lacipirellulaceae</taxon>
        <taxon>Botrimarina</taxon>
    </lineage>
</organism>
<name>A0A5C5WA19_9BACT</name>
<dbReference type="AlphaFoldDB" id="A0A5C5WA19"/>
<dbReference type="RefSeq" id="WP_146571882.1">
    <property type="nucleotide sequence ID" value="NZ_SJPH01000002.1"/>
</dbReference>
<evidence type="ECO:0008006" key="4">
    <source>
        <dbReference type="Google" id="ProtNLM"/>
    </source>
</evidence>
<dbReference type="OrthoDB" id="267668at2"/>
<dbReference type="EMBL" id="SJPH01000002">
    <property type="protein sequence ID" value="TWT47337.1"/>
    <property type="molecule type" value="Genomic_DNA"/>
</dbReference>
<protein>
    <recommendedName>
        <fullName evidence="4">Tetratricopeptide repeat protein</fullName>
    </recommendedName>
</protein>
<keyword evidence="3" id="KW-1185">Reference proteome</keyword>
<proteinExistence type="predicted"/>
<sequence length="161" mass="17649">MSFLSRFGKRGAPTPSNNAERDQRLLDEAREQIAKYLADGNNAAAGALCAKLRGTGAGLRLEPAQYAPAIKGLLAAGRFPEGARLLSDWIEIQPDQAHALRLRLAQLCVDRLKRPGRALDLLVQIDPEKLTDPECLLAHEIVARAEKMQDEGLVELDDGDW</sequence>
<comment type="caution">
    <text evidence="2">The sequence shown here is derived from an EMBL/GenBank/DDBJ whole genome shotgun (WGS) entry which is preliminary data.</text>
</comment>
<evidence type="ECO:0000256" key="1">
    <source>
        <dbReference type="SAM" id="MobiDB-lite"/>
    </source>
</evidence>
<dbReference type="Proteomes" id="UP000318995">
    <property type="component" value="Unassembled WGS sequence"/>
</dbReference>
<evidence type="ECO:0000313" key="2">
    <source>
        <dbReference type="EMBL" id="TWT47337.1"/>
    </source>
</evidence>
<evidence type="ECO:0000313" key="3">
    <source>
        <dbReference type="Proteomes" id="UP000318995"/>
    </source>
</evidence>
<accession>A0A5C5WA19</accession>
<reference evidence="2 3" key="1">
    <citation type="submission" date="2019-02" db="EMBL/GenBank/DDBJ databases">
        <title>Deep-cultivation of Planctomycetes and their phenomic and genomic characterization uncovers novel biology.</title>
        <authorList>
            <person name="Wiegand S."/>
            <person name="Jogler M."/>
            <person name="Boedeker C."/>
            <person name="Pinto D."/>
            <person name="Vollmers J."/>
            <person name="Rivas-Marin E."/>
            <person name="Kohn T."/>
            <person name="Peeters S.H."/>
            <person name="Heuer A."/>
            <person name="Rast P."/>
            <person name="Oberbeckmann S."/>
            <person name="Bunk B."/>
            <person name="Jeske O."/>
            <person name="Meyerdierks A."/>
            <person name="Storesund J.E."/>
            <person name="Kallscheuer N."/>
            <person name="Luecker S."/>
            <person name="Lage O.M."/>
            <person name="Pohl T."/>
            <person name="Merkel B.J."/>
            <person name="Hornburger P."/>
            <person name="Mueller R.-W."/>
            <person name="Bruemmer F."/>
            <person name="Labrenz M."/>
            <person name="Spormann A.M."/>
            <person name="Op Den Camp H."/>
            <person name="Overmann J."/>
            <person name="Amann R."/>
            <person name="Jetten M.S.M."/>
            <person name="Mascher T."/>
            <person name="Medema M.H."/>
            <person name="Devos D.P."/>
            <person name="Kaster A.-K."/>
            <person name="Ovreas L."/>
            <person name="Rohde M."/>
            <person name="Galperin M.Y."/>
            <person name="Jogler C."/>
        </authorList>
    </citation>
    <scope>NUCLEOTIDE SEQUENCE [LARGE SCALE GENOMIC DNA]</scope>
    <source>
        <strain evidence="2 3">Pla111</strain>
    </source>
</reference>
<feature type="region of interest" description="Disordered" evidence="1">
    <location>
        <begin position="1"/>
        <end position="22"/>
    </location>
</feature>
<gene>
    <name evidence="2" type="ORF">Pla111_09500</name>
</gene>